<dbReference type="PIRSF" id="PIRSF012702">
    <property type="entry name" value="UCP012702"/>
    <property type="match status" value="1"/>
</dbReference>
<accession>E3HFW9</accession>
<evidence type="ECO:0000313" key="4">
    <source>
        <dbReference type="EMBL" id="ADP17742.1"/>
    </source>
</evidence>
<dbReference type="RefSeq" id="WP_013395050.1">
    <property type="nucleotide sequence ID" value="NC_014640.1"/>
</dbReference>
<feature type="domain" description="Microcystin LR degradation protein MlrC C-terminal" evidence="2">
    <location>
        <begin position="298"/>
        <end position="479"/>
    </location>
</feature>
<dbReference type="Pfam" id="PF07171">
    <property type="entry name" value="MlrC_C"/>
    <property type="match status" value="1"/>
</dbReference>
<dbReference type="EMBL" id="CP002287">
    <property type="protein sequence ID" value="ADP17742.1"/>
    <property type="molecule type" value="Genomic_DNA"/>
</dbReference>
<keyword evidence="1" id="KW-0378">Hydrolase</keyword>
<dbReference type="GO" id="GO:0006508">
    <property type="term" value="P:proteolysis"/>
    <property type="evidence" value="ECO:0007669"/>
    <property type="project" value="UniProtKB-KW"/>
</dbReference>
<dbReference type="InterPro" id="IPR015995">
    <property type="entry name" value="MlrC_N"/>
</dbReference>
<dbReference type="InterPro" id="IPR010799">
    <property type="entry name" value="MlrC_C"/>
</dbReference>
<dbReference type="Pfam" id="PF07364">
    <property type="entry name" value="DUF1485"/>
    <property type="match status" value="1"/>
</dbReference>
<dbReference type="KEGG" id="axy:AXYL_04423"/>
<sequence>MKVLIARLNHETNTFSPVPTPLSAFGNGGPAYDATAYEENKGKRTAMSAFIDLAEARGAELVTPVSATAYPSGRVDGQAYATLCDRIVAAAPGCDVILLDLHGAMAVETTDDGEGDLLERLRAAAPGVPVAVALDLHGNVTQKMMDNADVIVSFKTYPHIDMYETGEHAGRLLFAGMDGKCKPVMAWRRLPLVSHSLRSNTAEGAMRAAVEAARQAEAAGALGVSVLAGFGLADIPYPCVSVVAVADGDRAEAERVAGEVAALIWEQRDGFYYDSEPLAASLARAKALAEGASKPVLLLDHGDNCMSGGTCDTLDVLMAALEAGLEGIQAGLYCDPEAVAELTRAGVGATVELPVGNKRAIDEIGRGAQPVTLRGTVRALSNGEYVITGPTYTGQLACMGRSAVLDIGAAQLVLTEQTHEPWDLGVFQSLGLDPSRARFVLVKSRMYCRPVFVPISQALVECDSPGVTSSDWSLFEFRRRARPLYPLETMAASGYDPRAGVADGR</sequence>
<keyword evidence="1" id="KW-0645">Protease</keyword>
<proteinExistence type="inferred from homology"/>
<name>E3HFW9_ACHXA</name>
<gene>
    <name evidence="4" type="ordered locus">AXYL_04423</name>
</gene>
<reference evidence="4 5" key="1">
    <citation type="journal article" date="2011" name="J. Bacteriol.">
        <title>Complete genome sequence of the haloaromatic acid-degrading bacterium Achromobacter xylosoxidans A8.</title>
        <authorList>
            <person name="Strnad H."/>
            <person name="Ridl J."/>
            <person name="Paces J."/>
            <person name="Kolar M."/>
            <person name="Vlcek C."/>
            <person name="Paces V."/>
        </authorList>
    </citation>
    <scope>NUCLEOTIDE SEQUENCE [LARGE SCALE GENOMIC DNA]</scope>
    <source>
        <strain evidence="4 5">A8</strain>
    </source>
</reference>
<dbReference type="GO" id="GO:0046872">
    <property type="term" value="F:metal ion binding"/>
    <property type="evidence" value="ECO:0007669"/>
    <property type="project" value="UniProtKB-KW"/>
</dbReference>
<dbReference type="eggNOG" id="COG5476">
    <property type="taxonomic scope" value="Bacteria"/>
</dbReference>
<dbReference type="Proteomes" id="UP000006876">
    <property type="component" value="Chromosome"/>
</dbReference>
<dbReference type="STRING" id="762376.AXYL_04423"/>
<dbReference type="HOGENOM" id="CLU_028172_1_0_4"/>
<keyword evidence="1" id="KW-0479">Metal-binding</keyword>
<evidence type="ECO:0000259" key="3">
    <source>
        <dbReference type="Pfam" id="PF07364"/>
    </source>
</evidence>
<dbReference type="GO" id="GO:0008237">
    <property type="term" value="F:metallopeptidase activity"/>
    <property type="evidence" value="ECO:0007669"/>
    <property type="project" value="UniProtKB-KW"/>
</dbReference>
<feature type="domain" description="Microcystin LR degradation protein MlrC N-terminal" evidence="3">
    <location>
        <begin position="2"/>
        <end position="285"/>
    </location>
</feature>
<evidence type="ECO:0000259" key="2">
    <source>
        <dbReference type="Pfam" id="PF07171"/>
    </source>
</evidence>
<organism evidence="4 5">
    <name type="scientific">Achromobacter xylosoxidans (strain A8)</name>
    <dbReference type="NCBI Taxonomy" id="762376"/>
    <lineage>
        <taxon>Bacteria</taxon>
        <taxon>Pseudomonadati</taxon>
        <taxon>Pseudomonadota</taxon>
        <taxon>Betaproteobacteria</taxon>
        <taxon>Burkholderiales</taxon>
        <taxon>Alcaligenaceae</taxon>
        <taxon>Achromobacter</taxon>
    </lineage>
</organism>
<evidence type="ECO:0000256" key="1">
    <source>
        <dbReference type="PIRNR" id="PIRNR012702"/>
    </source>
</evidence>
<comment type="similarity">
    <text evidence="1">Belongs to the peptidase M81 family.</text>
</comment>
<comment type="function">
    <text evidence="1">Involved in peptidolytic degradation of cyclic heptapeptide hepatotoxin microcystin (MC).</text>
</comment>
<protein>
    <recommendedName>
        <fullName evidence="1">Microcystinase C</fullName>
        <shortName evidence="1">MlrC</shortName>
    </recommendedName>
</protein>
<dbReference type="OrthoDB" id="5288421at2"/>
<comment type="cofactor">
    <cofactor evidence="1">
        <name>Zn(2+)</name>
        <dbReference type="ChEBI" id="CHEBI:29105"/>
    </cofactor>
    <text evidence="1">Binds 1 zinc ion per subunit.</text>
</comment>
<keyword evidence="1" id="KW-0482">Metalloprotease</keyword>
<evidence type="ECO:0000313" key="5">
    <source>
        <dbReference type="Proteomes" id="UP000006876"/>
    </source>
</evidence>
<dbReference type="AlphaFoldDB" id="E3HFW9"/>
<dbReference type="PATRIC" id="fig|762376.5.peg.4434"/>
<dbReference type="InterPro" id="IPR009197">
    <property type="entry name" value="MlrC"/>
</dbReference>